<protein>
    <submittedName>
        <fullName evidence="2">Transporter substrate-binding domain-containing protein</fullName>
    </submittedName>
</protein>
<gene>
    <name evidence="2" type="ORF">KCG35_20390</name>
</gene>
<dbReference type="Gene3D" id="3.40.190.10">
    <property type="entry name" value="Periplasmic binding protein-like II"/>
    <property type="match status" value="2"/>
</dbReference>
<comment type="caution">
    <text evidence="2">The sequence shown here is derived from an EMBL/GenBank/DDBJ whole genome shotgun (WGS) entry which is preliminary data.</text>
</comment>
<evidence type="ECO:0000313" key="3">
    <source>
        <dbReference type="Proteomes" id="UP000690515"/>
    </source>
</evidence>
<name>A0ABS5ZH85_9GAMM</name>
<sequence>MLYYLYVLLLALVNAQYLIAAEVKVCDDEIEFPPFTYFQRSPDHALDTNQTQRIGITQEVLSKIFSNIDLTYKIDHIPWKRCIFEVEKFETRKAYEMFATGSFFTKRASKYYTTSAYGVVNQGIFYSTNKYPDGINIQSIEDLQQFDVICGVLGYSYRAYRLTDESKFTRSPTIIAGLKMLESDRCQVMPLGIEVAHGLQLLDQYRIPKTVKAVKISAIKPTTFHLFISKSSPRAFEIYTKVNHELIRLIHTGELEKIHKKYRHISGL</sequence>
<accession>A0ABS5ZH85</accession>
<dbReference type="Proteomes" id="UP000690515">
    <property type="component" value="Unassembled WGS sequence"/>
</dbReference>
<feature type="chain" id="PRO_5047291165" evidence="1">
    <location>
        <begin position="21"/>
        <end position="268"/>
    </location>
</feature>
<reference evidence="2 3" key="1">
    <citation type="submission" date="2021-04" db="EMBL/GenBank/DDBJ databases">
        <authorList>
            <person name="Pira H."/>
            <person name="Risdian C."/>
            <person name="Wink J."/>
        </authorList>
    </citation>
    <scope>NUCLEOTIDE SEQUENCE [LARGE SCALE GENOMIC DNA]</scope>
    <source>
        <strain evidence="2 3">WH53</strain>
    </source>
</reference>
<dbReference type="EMBL" id="JAGSOY010000078">
    <property type="protein sequence ID" value="MBU2713421.1"/>
    <property type="molecule type" value="Genomic_DNA"/>
</dbReference>
<feature type="signal peptide" evidence="1">
    <location>
        <begin position="1"/>
        <end position="20"/>
    </location>
</feature>
<evidence type="ECO:0000313" key="2">
    <source>
        <dbReference type="EMBL" id="MBU2713421.1"/>
    </source>
</evidence>
<organism evidence="2 3">
    <name type="scientific">Zooshikella harenae</name>
    <dbReference type="NCBI Taxonomy" id="2827238"/>
    <lineage>
        <taxon>Bacteria</taxon>
        <taxon>Pseudomonadati</taxon>
        <taxon>Pseudomonadota</taxon>
        <taxon>Gammaproteobacteria</taxon>
        <taxon>Oceanospirillales</taxon>
        <taxon>Zooshikellaceae</taxon>
        <taxon>Zooshikella</taxon>
    </lineage>
</organism>
<dbReference type="RefSeq" id="WP_215821707.1">
    <property type="nucleotide sequence ID" value="NZ_JAGSOY010000078.1"/>
</dbReference>
<proteinExistence type="predicted"/>
<evidence type="ECO:0000256" key="1">
    <source>
        <dbReference type="SAM" id="SignalP"/>
    </source>
</evidence>
<keyword evidence="1" id="KW-0732">Signal</keyword>
<keyword evidence="3" id="KW-1185">Reference proteome</keyword>
<dbReference type="SUPFAM" id="SSF53850">
    <property type="entry name" value="Periplasmic binding protein-like II"/>
    <property type="match status" value="1"/>
</dbReference>